<gene>
    <name evidence="20" type="ORF">JOC58_002937</name>
</gene>
<feature type="transmembrane region" description="Helical" evidence="14">
    <location>
        <begin position="872"/>
        <end position="896"/>
    </location>
</feature>
<feature type="transmembrane region" description="Helical" evidence="14">
    <location>
        <begin position="630"/>
        <end position="648"/>
    </location>
</feature>
<dbReference type="InterPro" id="IPR046806">
    <property type="entry name" value="MrpA_C/MbhE"/>
</dbReference>
<feature type="transmembrane region" description="Helical" evidence="14">
    <location>
        <begin position="655"/>
        <end position="675"/>
    </location>
</feature>
<dbReference type="Pfam" id="PF04039">
    <property type="entry name" value="MnhB"/>
    <property type="match status" value="1"/>
</dbReference>
<feature type="domain" description="NADH:quinone oxidoreductase/Mrp antiporter transmembrane" evidence="15">
    <location>
        <begin position="130"/>
        <end position="425"/>
    </location>
</feature>
<accession>A0ABU1J0M1</accession>
<feature type="transmembrane region" description="Helical" evidence="14">
    <location>
        <begin position="598"/>
        <end position="618"/>
    </location>
</feature>
<evidence type="ECO:0000256" key="11">
    <source>
        <dbReference type="ARBA" id="ARBA00023136"/>
    </source>
</evidence>
<feature type="transmembrane region" description="Helical" evidence="14">
    <location>
        <begin position="33"/>
        <end position="53"/>
    </location>
</feature>
<feature type="transmembrane region" description="Helical" evidence="14">
    <location>
        <begin position="301"/>
        <end position="323"/>
    </location>
</feature>
<dbReference type="RefSeq" id="WP_188773449.1">
    <property type="nucleotide sequence ID" value="NZ_BMMB01000001.1"/>
</dbReference>
<feature type="domain" description="MrpA C-terminal/MbhD" evidence="18">
    <location>
        <begin position="639"/>
        <end position="704"/>
    </location>
</feature>
<evidence type="ECO:0000259" key="15">
    <source>
        <dbReference type="Pfam" id="PF00361"/>
    </source>
</evidence>
<dbReference type="Proteomes" id="UP001185028">
    <property type="component" value="Unassembled WGS sequence"/>
</dbReference>
<dbReference type="InterPro" id="IPR025383">
    <property type="entry name" value="MrpA_C/MbhD"/>
</dbReference>
<feature type="transmembrane region" description="Helical" evidence="14">
    <location>
        <begin position="775"/>
        <end position="793"/>
    </location>
</feature>
<feature type="transmembrane region" description="Helical" evidence="14">
    <location>
        <begin position="113"/>
        <end position="129"/>
    </location>
</feature>
<evidence type="ECO:0000256" key="8">
    <source>
        <dbReference type="ARBA" id="ARBA00022989"/>
    </source>
</evidence>
<dbReference type="PRINTS" id="PR01435">
    <property type="entry name" value="NPOXDRDTASE5"/>
</dbReference>
<evidence type="ECO:0000256" key="3">
    <source>
        <dbReference type="ARBA" id="ARBA00022448"/>
    </source>
</evidence>
<evidence type="ECO:0000259" key="17">
    <source>
        <dbReference type="Pfam" id="PF04039"/>
    </source>
</evidence>
<evidence type="ECO:0000256" key="6">
    <source>
        <dbReference type="ARBA" id="ARBA00022692"/>
    </source>
</evidence>
<feature type="transmembrane region" description="Helical" evidence="14">
    <location>
        <begin position="274"/>
        <end position="294"/>
    </location>
</feature>
<evidence type="ECO:0000256" key="2">
    <source>
        <dbReference type="ARBA" id="ARBA00008483"/>
    </source>
</evidence>
<feature type="domain" description="MrpA C-terminal/MbhE" evidence="19">
    <location>
        <begin position="717"/>
        <end position="794"/>
    </location>
</feature>
<dbReference type="PANTHER" id="PTHR43373:SF1">
    <property type="entry name" value="NA(+)_H(+) ANTIPORTER SUBUNIT A"/>
    <property type="match status" value="1"/>
</dbReference>
<proteinExistence type="inferred from homology"/>
<evidence type="ECO:0000256" key="14">
    <source>
        <dbReference type="SAM" id="Phobius"/>
    </source>
</evidence>
<feature type="transmembrane region" description="Helical" evidence="14">
    <location>
        <begin position="343"/>
        <end position="364"/>
    </location>
</feature>
<dbReference type="Pfam" id="PF20501">
    <property type="entry name" value="MbhE"/>
    <property type="match status" value="1"/>
</dbReference>
<feature type="transmembrane region" description="Helical" evidence="14">
    <location>
        <begin position="681"/>
        <end position="703"/>
    </location>
</feature>
<dbReference type="NCBIfam" id="NF009223">
    <property type="entry name" value="PRK12573.1"/>
    <property type="match status" value="1"/>
</dbReference>
<dbReference type="InterPro" id="IPR050616">
    <property type="entry name" value="CPA3_Na-H_Antiporter_A"/>
</dbReference>
<dbReference type="Pfam" id="PF00361">
    <property type="entry name" value="Proton_antipo_M"/>
    <property type="match status" value="1"/>
</dbReference>
<keyword evidence="12" id="KW-0739">Sodium transport</keyword>
<feature type="transmembrane region" description="Helical" evidence="14">
    <location>
        <begin position="73"/>
        <end position="101"/>
    </location>
</feature>
<dbReference type="EMBL" id="JAVDQH010000011">
    <property type="protein sequence ID" value="MDR6245039.1"/>
    <property type="molecule type" value="Genomic_DNA"/>
</dbReference>
<comment type="subcellular location">
    <subcellularLocation>
        <location evidence="1">Cell membrane</location>
        <topology evidence="1">Multi-pass membrane protein</topology>
    </subcellularLocation>
    <subcellularLocation>
        <location evidence="13">Membrane</location>
        <topology evidence="13">Multi-pass membrane protein</topology>
    </subcellularLocation>
</comment>
<feature type="domain" description="Na+/H+ antiporter MnhB subunit-related protein" evidence="17">
    <location>
        <begin position="844"/>
        <end position="968"/>
    </location>
</feature>
<keyword evidence="11 14" id="KW-0472">Membrane</keyword>
<evidence type="ECO:0000256" key="4">
    <source>
        <dbReference type="ARBA" id="ARBA00022449"/>
    </source>
</evidence>
<dbReference type="InterPro" id="IPR005663">
    <property type="entry name" value="MrpA/MnhA1/PhaAB"/>
</dbReference>
<dbReference type="PRINTS" id="PR01434">
    <property type="entry name" value="NADHDHGNASE5"/>
</dbReference>
<dbReference type="NCBIfam" id="TIGR00940">
    <property type="entry name" value="2a6301s01"/>
    <property type="match status" value="1"/>
</dbReference>
<evidence type="ECO:0000256" key="5">
    <source>
        <dbReference type="ARBA" id="ARBA00022475"/>
    </source>
</evidence>
<keyword evidence="8 14" id="KW-1133">Transmembrane helix</keyword>
<dbReference type="InterPro" id="IPR001750">
    <property type="entry name" value="ND/Mrp_TM"/>
</dbReference>
<keyword evidence="7" id="KW-0375">Hydrogen ion transport</keyword>
<dbReference type="NCBIfam" id="NF009285">
    <property type="entry name" value="PRK12645.1"/>
    <property type="match status" value="1"/>
</dbReference>
<dbReference type="InterPro" id="IPR001516">
    <property type="entry name" value="Proton_antipo_N"/>
</dbReference>
<keyword evidence="3" id="KW-0813">Transport</keyword>
<dbReference type="Pfam" id="PF13244">
    <property type="entry name" value="MbhD"/>
    <property type="match status" value="1"/>
</dbReference>
<dbReference type="Pfam" id="PF00662">
    <property type="entry name" value="Proton_antipo_N"/>
    <property type="match status" value="1"/>
</dbReference>
<feature type="transmembrane region" description="Helical" evidence="14">
    <location>
        <begin position="376"/>
        <end position="400"/>
    </location>
</feature>
<feature type="transmembrane region" description="Helical" evidence="14">
    <location>
        <begin position="167"/>
        <end position="189"/>
    </location>
</feature>
<organism evidence="20 21">
    <name type="scientific">Paenibacillus hunanensis</name>
    <dbReference type="NCBI Taxonomy" id="539262"/>
    <lineage>
        <taxon>Bacteria</taxon>
        <taxon>Bacillati</taxon>
        <taxon>Bacillota</taxon>
        <taxon>Bacilli</taxon>
        <taxon>Bacillales</taxon>
        <taxon>Paenibacillaceae</taxon>
        <taxon>Paenibacillus</taxon>
    </lineage>
</organism>
<comment type="caution">
    <text evidence="20">The sequence shown here is derived from an EMBL/GenBank/DDBJ whole genome shotgun (WGS) entry which is preliminary data.</text>
</comment>
<dbReference type="PANTHER" id="PTHR43373">
    <property type="entry name" value="NA(+)/H(+) ANTIPORTER SUBUNIT"/>
    <property type="match status" value="1"/>
</dbReference>
<evidence type="ECO:0000313" key="21">
    <source>
        <dbReference type="Proteomes" id="UP001185028"/>
    </source>
</evidence>
<dbReference type="InterPro" id="IPR007182">
    <property type="entry name" value="MnhB"/>
</dbReference>
<reference evidence="20 21" key="1">
    <citation type="submission" date="2023-07" db="EMBL/GenBank/DDBJ databases">
        <title>Genomic Encyclopedia of Type Strains, Phase IV (KMG-IV): sequencing the most valuable type-strain genomes for metagenomic binning, comparative biology and taxonomic classification.</title>
        <authorList>
            <person name="Goeker M."/>
        </authorList>
    </citation>
    <scope>NUCLEOTIDE SEQUENCE [LARGE SCALE GENOMIC DNA]</scope>
    <source>
        <strain evidence="20 21">DSM 22170</strain>
    </source>
</reference>
<evidence type="ECO:0000256" key="13">
    <source>
        <dbReference type="RuleBase" id="RU000320"/>
    </source>
</evidence>
<feature type="transmembrane region" description="Helical" evidence="14">
    <location>
        <begin position="908"/>
        <end position="928"/>
    </location>
</feature>
<keyword evidence="5" id="KW-1003">Cell membrane</keyword>
<protein>
    <submittedName>
        <fullName evidence="20">Multicomponent Na+:H+ antiporter subunit A</fullName>
    </submittedName>
</protein>
<feature type="transmembrane region" description="Helical" evidence="14">
    <location>
        <begin position="715"/>
        <end position="736"/>
    </location>
</feature>
<keyword evidence="21" id="KW-1185">Reference proteome</keyword>
<feature type="transmembrane region" description="Helical" evidence="14">
    <location>
        <begin position="432"/>
        <end position="454"/>
    </location>
</feature>
<feature type="transmembrane region" description="Helical" evidence="14">
    <location>
        <begin position="6"/>
        <end position="21"/>
    </location>
</feature>
<keyword evidence="9" id="KW-0915">Sodium</keyword>
<feature type="transmembrane region" description="Helical" evidence="14">
    <location>
        <begin position="475"/>
        <end position="498"/>
    </location>
</feature>
<name>A0ABU1J0M1_9BACL</name>
<evidence type="ECO:0000259" key="16">
    <source>
        <dbReference type="Pfam" id="PF00662"/>
    </source>
</evidence>
<feature type="transmembrane region" description="Helical" evidence="14">
    <location>
        <begin position="246"/>
        <end position="268"/>
    </location>
</feature>
<evidence type="ECO:0000256" key="12">
    <source>
        <dbReference type="ARBA" id="ARBA00023201"/>
    </source>
</evidence>
<sequence>MSVLHAAIMAPFLFAAFVPVIRKRFKMIHTGWFVLIVPVVLFGLLLTYLPVVRDTATAGVSTLPWMPSLGIDFTVYMDGLALLFALMITGIGALVVLYSIYYLDPEQEAIHRFYLYLLLFMGAMLGIVLSDNMIVLYTFWELTSISSFLLIAFWYERDRSRYGALKSMLITVLGGFAMLAGFVLLHSLTDTWSIRETISLLGNISDHPLFLLAMILVLIGAFTKSAQFPFHIWLPDAMEAPTPVSAYLHSATMVKAGLYLVARFSPIFAGQVEWFWIVSLGGIITMCYGSIMAVRQTDLKALLAYSTVSQLGLIMSLLGAGSAAVHMGVGEESLLYAGATTAAIFHLINHATFKGALFMVAGIVDHETGTRDMRKLGGILTMMPITFTMACISGFSMAGIPPFNGYLSKEMFLEAMVELTHADFFSLQMWGVLFPILAFLGSVFTFVYCMIFIFKTFGGRYQPDKLDGKPHDPAWGMLLPPAILALLVIVLGFVPNVLSNRLIEPAMRAILPGIVPASGHFDVHISFWHGFTPALWMTIGVIVLGTLLYKLLPRWKGIYNRYPARLTLNHLYDSVLHYSERLSKGFTLRYMSGSVHHYLVYIFVFLIGLIGVGLLRAQGISLNTEGSAPITIYEAILLLMLVGAAVAVPFARQRLIAVIMTGAVGYIVTMFFVLFRAPDLALTQMIVETVSVVLFLLCFYHMPELRREVSTKRSRWLNGVIAVGVGVVMTFVALAASGSSPFESISGYFVKNSHDLGGGDNVVNVILVDFRGFDTFLEITVLGIAALGIYAMIQLQMKVRDTGARVLYVKPKIEPAPSVPVGRTRKEAQTISKNMNLFKSNDVILATGTKVIVFVILTFALYLFFAGHNNPGGGFIGGLMAASALVLLALAFNVELARRVIPIDYRDLIATGLGIAYMTGIGSFLFGVPFLSHTFAYVELPLLGKTELATAMIFDLGVFLTVVGVTMTIILQIGEDR</sequence>
<feature type="domain" description="NADH-Ubiquinone oxidoreductase (complex I) chain 5 N-terminal" evidence="16">
    <location>
        <begin position="66"/>
        <end position="114"/>
    </location>
</feature>
<evidence type="ECO:0000259" key="19">
    <source>
        <dbReference type="Pfam" id="PF20501"/>
    </source>
</evidence>
<keyword evidence="6 13" id="KW-0812">Transmembrane</keyword>
<feature type="transmembrane region" description="Helical" evidence="14">
    <location>
        <begin position="209"/>
        <end position="234"/>
    </location>
</feature>
<evidence type="ECO:0000256" key="7">
    <source>
        <dbReference type="ARBA" id="ARBA00022781"/>
    </source>
</evidence>
<keyword evidence="4" id="KW-0050">Antiport</keyword>
<evidence type="ECO:0000313" key="20">
    <source>
        <dbReference type="EMBL" id="MDR6245039.1"/>
    </source>
</evidence>
<feature type="transmembrane region" description="Helical" evidence="14">
    <location>
        <begin position="843"/>
        <end position="866"/>
    </location>
</feature>
<evidence type="ECO:0000256" key="10">
    <source>
        <dbReference type="ARBA" id="ARBA00023065"/>
    </source>
</evidence>
<feature type="transmembrane region" description="Helical" evidence="14">
    <location>
        <begin position="534"/>
        <end position="552"/>
    </location>
</feature>
<feature type="transmembrane region" description="Helical" evidence="14">
    <location>
        <begin position="135"/>
        <end position="155"/>
    </location>
</feature>
<evidence type="ECO:0000256" key="1">
    <source>
        <dbReference type="ARBA" id="ARBA00004651"/>
    </source>
</evidence>
<evidence type="ECO:0000256" key="9">
    <source>
        <dbReference type="ARBA" id="ARBA00023053"/>
    </source>
</evidence>
<evidence type="ECO:0000259" key="18">
    <source>
        <dbReference type="Pfam" id="PF13244"/>
    </source>
</evidence>
<comment type="similarity">
    <text evidence="2">Belongs to the CPA3 antiporters (TC 2.A.63) subunit A family.</text>
</comment>
<keyword evidence="10" id="KW-0406">Ion transport</keyword>
<feature type="transmembrane region" description="Helical" evidence="14">
    <location>
        <begin position="948"/>
        <end position="971"/>
    </location>
</feature>